<dbReference type="AlphaFoldDB" id="A0A1G1L2Q4"/>
<evidence type="ECO:0000256" key="3">
    <source>
        <dbReference type="ARBA" id="ARBA00043995"/>
    </source>
</evidence>
<keyword evidence="1" id="KW-0328">Glycosyltransferase</keyword>
<evidence type="ECO:0000256" key="2">
    <source>
        <dbReference type="ARBA" id="ARBA00022679"/>
    </source>
</evidence>
<gene>
    <name evidence="6" type="ORF">A3G33_10075</name>
</gene>
<organism evidence="6 7">
    <name type="scientific">Candidatus Danuiimicrobium aquiferis</name>
    <dbReference type="NCBI Taxonomy" id="1801832"/>
    <lineage>
        <taxon>Bacteria</taxon>
        <taxon>Pseudomonadati</taxon>
        <taxon>Candidatus Omnitrophota</taxon>
        <taxon>Candidatus Danuiimicrobium</taxon>
    </lineage>
</organism>
<sequence length="351" mass="39755">MQPITPSKLKRILVVRSDRIGDVILSTPVFSAIKEKYPHCYLAVLVDQSVETLVRGNPFVDEVIAYDKKGKHRSWWRTLWLGIGLRKYHFDLAIHLHPTNRVHILSWLAGIPIRIGYCRKNHYLLTHSIEERKRLGKRHEAEYNFDLLQFIHIPAPHRLKLYVPLHPEDKNELKMLAPDLKDPYVVYHPSASCPSKIWPPERMAELANSLAHECGTFSVIVASGSGVNEANLMEMHLKQSYMNLGGKLSLGMLGWLLKGARLLVSNDSGPVHFASAVGTPVISIFGRNQAGLSPTRWKPLGERSSFVHKNVGCVECLAHDCKLGFKCLQELSVNDVLGEIKKLEIFEQNRK</sequence>
<dbReference type="NCBIfam" id="TIGR02195">
    <property type="entry name" value="heptsyl_trn_II"/>
    <property type="match status" value="1"/>
</dbReference>
<dbReference type="GO" id="GO:0009244">
    <property type="term" value="P:lipopolysaccharide core region biosynthetic process"/>
    <property type="evidence" value="ECO:0007669"/>
    <property type="project" value="TreeGrafter"/>
</dbReference>
<dbReference type="PANTHER" id="PTHR30160">
    <property type="entry name" value="TETRAACYLDISACCHARIDE 4'-KINASE-RELATED"/>
    <property type="match status" value="1"/>
</dbReference>
<dbReference type="InterPro" id="IPR002201">
    <property type="entry name" value="Glyco_trans_9"/>
</dbReference>
<dbReference type="EMBL" id="MHFR01000013">
    <property type="protein sequence ID" value="OGW99169.1"/>
    <property type="molecule type" value="Genomic_DNA"/>
</dbReference>
<evidence type="ECO:0000256" key="5">
    <source>
        <dbReference type="ARBA" id="ARBA00047503"/>
    </source>
</evidence>
<evidence type="ECO:0000313" key="6">
    <source>
        <dbReference type="EMBL" id="OGW99169.1"/>
    </source>
</evidence>
<comment type="catalytic activity">
    <reaction evidence="5">
        <text>an L-alpha-D-Hep-(1-&gt;5)-[alpha-Kdo-(2-&gt;4)]-alpha-Kdo-(2-&gt;6)-lipid A + ADP-L-glycero-beta-D-manno-heptose = an L-alpha-D-Hep-(1-&gt;3)-L-alpha-D-Hep-(1-&gt;5)-[alpha-Kdo-(2-&gt;4)]-alpha-Kdo-(2-&gt;6)-lipid A + ADP + H(+)</text>
        <dbReference type="Rhea" id="RHEA:74071"/>
        <dbReference type="ChEBI" id="CHEBI:15378"/>
        <dbReference type="ChEBI" id="CHEBI:61506"/>
        <dbReference type="ChEBI" id="CHEBI:193068"/>
        <dbReference type="ChEBI" id="CHEBI:193069"/>
        <dbReference type="ChEBI" id="CHEBI:456216"/>
        <dbReference type="EC" id="2.4.99.24"/>
    </reaction>
</comment>
<dbReference type="Gene3D" id="3.40.50.2000">
    <property type="entry name" value="Glycogen Phosphorylase B"/>
    <property type="match status" value="2"/>
</dbReference>
<dbReference type="GO" id="GO:0005829">
    <property type="term" value="C:cytosol"/>
    <property type="evidence" value="ECO:0007669"/>
    <property type="project" value="TreeGrafter"/>
</dbReference>
<evidence type="ECO:0000256" key="1">
    <source>
        <dbReference type="ARBA" id="ARBA00022676"/>
    </source>
</evidence>
<dbReference type="EC" id="2.4.99.24" evidence="4"/>
<dbReference type="CDD" id="cd03789">
    <property type="entry name" value="GT9_LPS_heptosyltransferase"/>
    <property type="match status" value="1"/>
</dbReference>
<name>A0A1G1L2Q4_9BACT</name>
<keyword evidence="2 6" id="KW-0808">Transferase</keyword>
<reference evidence="6 7" key="1">
    <citation type="journal article" date="2016" name="Nat. Commun.">
        <title>Thousands of microbial genomes shed light on interconnected biogeochemical processes in an aquifer system.</title>
        <authorList>
            <person name="Anantharaman K."/>
            <person name="Brown C.T."/>
            <person name="Hug L.A."/>
            <person name="Sharon I."/>
            <person name="Castelle C.J."/>
            <person name="Probst A.J."/>
            <person name="Thomas B.C."/>
            <person name="Singh A."/>
            <person name="Wilkins M.J."/>
            <person name="Karaoz U."/>
            <person name="Brodie E.L."/>
            <person name="Williams K.H."/>
            <person name="Hubbard S.S."/>
            <person name="Banfield J.F."/>
        </authorList>
    </citation>
    <scope>NUCLEOTIDE SEQUENCE [LARGE SCALE GENOMIC DNA]</scope>
</reference>
<dbReference type="Pfam" id="PF01075">
    <property type="entry name" value="Glyco_transf_9"/>
    <property type="match status" value="1"/>
</dbReference>
<dbReference type="Proteomes" id="UP000178187">
    <property type="component" value="Unassembled WGS sequence"/>
</dbReference>
<proteinExistence type="inferred from homology"/>
<comment type="caution">
    <text evidence="6">The sequence shown here is derived from an EMBL/GenBank/DDBJ whole genome shotgun (WGS) entry which is preliminary data.</text>
</comment>
<protein>
    <recommendedName>
        <fullName evidence="4">lipopolysaccharide heptosyltransferase II</fullName>
        <ecNumber evidence="4">2.4.99.24</ecNumber>
    </recommendedName>
</protein>
<accession>A0A1G1L2Q4</accession>
<dbReference type="InterPro" id="IPR011910">
    <property type="entry name" value="RfaF"/>
</dbReference>
<comment type="similarity">
    <text evidence="3">Belongs to the glycosyltransferase 9 family.</text>
</comment>
<evidence type="ECO:0000256" key="4">
    <source>
        <dbReference type="ARBA" id="ARBA00044042"/>
    </source>
</evidence>
<dbReference type="GO" id="GO:0008713">
    <property type="term" value="F:ADP-heptose-lipopolysaccharide heptosyltransferase activity"/>
    <property type="evidence" value="ECO:0007669"/>
    <property type="project" value="UniProtKB-EC"/>
</dbReference>
<dbReference type="SUPFAM" id="SSF53756">
    <property type="entry name" value="UDP-Glycosyltransferase/glycogen phosphorylase"/>
    <property type="match status" value="1"/>
</dbReference>
<dbReference type="InterPro" id="IPR051199">
    <property type="entry name" value="LPS_LOS_Heptosyltrfase"/>
</dbReference>
<evidence type="ECO:0000313" key="7">
    <source>
        <dbReference type="Proteomes" id="UP000178187"/>
    </source>
</evidence>